<name>A0ABY5NWK4_9FLAO</name>
<dbReference type="Proteomes" id="UP001317001">
    <property type="component" value="Chromosome"/>
</dbReference>
<feature type="compositionally biased region" description="Basic and acidic residues" evidence="5">
    <location>
        <begin position="24"/>
        <end position="33"/>
    </location>
</feature>
<evidence type="ECO:0000313" key="9">
    <source>
        <dbReference type="Proteomes" id="UP001317001"/>
    </source>
</evidence>
<evidence type="ECO:0000259" key="7">
    <source>
        <dbReference type="Pfam" id="PF05154"/>
    </source>
</evidence>
<reference evidence="8 9" key="1">
    <citation type="submission" date="2022-08" db="EMBL/GenBank/DDBJ databases">
        <title>Myroides zhujiangensis sp. nov., a novel bacterium isolated from sediment in the Pearl River Estuary.</title>
        <authorList>
            <person name="Cui L."/>
        </authorList>
    </citation>
    <scope>NUCLEOTIDE SEQUENCE [LARGE SCALE GENOMIC DNA]</scope>
    <source>
        <strain evidence="8 9">SCSIO 72103</strain>
    </source>
</reference>
<evidence type="ECO:0000256" key="3">
    <source>
        <dbReference type="ARBA" id="ARBA00022989"/>
    </source>
</evidence>
<evidence type="ECO:0000256" key="5">
    <source>
        <dbReference type="SAM" id="MobiDB-lite"/>
    </source>
</evidence>
<keyword evidence="4 6" id="KW-0472">Membrane</keyword>
<gene>
    <name evidence="8" type="ORF">NPX36_06235</name>
</gene>
<organism evidence="8 9">
    <name type="scientific">Paenimyroides aestuarii</name>
    <dbReference type="NCBI Taxonomy" id="2968490"/>
    <lineage>
        <taxon>Bacteria</taxon>
        <taxon>Pseudomonadati</taxon>
        <taxon>Bacteroidota</taxon>
        <taxon>Flavobacteriia</taxon>
        <taxon>Flavobacteriales</taxon>
        <taxon>Flavobacteriaceae</taxon>
        <taxon>Paenimyroides</taxon>
    </lineage>
</organism>
<keyword evidence="3 6" id="KW-1133">Transmembrane helix</keyword>
<evidence type="ECO:0000256" key="2">
    <source>
        <dbReference type="ARBA" id="ARBA00022692"/>
    </source>
</evidence>
<dbReference type="Pfam" id="PF05154">
    <property type="entry name" value="TM2"/>
    <property type="match status" value="1"/>
</dbReference>
<feature type="transmembrane region" description="Helical" evidence="6">
    <location>
        <begin position="94"/>
        <end position="126"/>
    </location>
</feature>
<feature type="domain" description="TM2" evidence="7">
    <location>
        <begin position="66"/>
        <end position="113"/>
    </location>
</feature>
<sequence>MIVDKIIDSFPTSKNLENTINQKELKENEEKWHTGPSTSNTSTNYHQRQYASKYHSPNQYHQEAYNKKILAGVLAIILGHIGIHKFVLGYTTEGILLLVLGLTGYITTCMFIGYYMLLIAFIIGLVEGIIYLTHTDNDFYETYILNKKPWF</sequence>
<comment type="subcellular location">
    <subcellularLocation>
        <location evidence="1">Membrane</location>
        <topology evidence="1">Multi-pass membrane protein</topology>
    </subcellularLocation>
</comment>
<dbReference type="EMBL" id="CP102382">
    <property type="protein sequence ID" value="UUV22819.1"/>
    <property type="molecule type" value="Genomic_DNA"/>
</dbReference>
<evidence type="ECO:0000313" key="8">
    <source>
        <dbReference type="EMBL" id="UUV22819.1"/>
    </source>
</evidence>
<proteinExistence type="predicted"/>
<keyword evidence="9" id="KW-1185">Reference proteome</keyword>
<evidence type="ECO:0000256" key="4">
    <source>
        <dbReference type="ARBA" id="ARBA00023136"/>
    </source>
</evidence>
<feature type="transmembrane region" description="Helical" evidence="6">
    <location>
        <begin position="69"/>
        <end position="88"/>
    </location>
</feature>
<feature type="region of interest" description="Disordered" evidence="5">
    <location>
        <begin position="24"/>
        <end position="44"/>
    </location>
</feature>
<evidence type="ECO:0000256" key="1">
    <source>
        <dbReference type="ARBA" id="ARBA00004141"/>
    </source>
</evidence>
<keyword evidence="2 6" id="KW-0812">Transmembrane</keyword>
<accession>A0ABY5NWK4</accession>
<protein>
    <submittedName>
        <fullName evidence="8">TM2 domain-containing protein</fullName>
    </submittedName>
</protein>
<evidence type="ECO:0000256" key="6">
    <source>
        <dbReference type="SAM" id="Phobius"/>
    </source>
</evidence>
<feature type="compositionally biased region" description="Polar residues" evidence="5">
    <location>
        <begin position="35"/>
        <end position="44"/>
    </location>
</feature>
<dbReference type="InterPro" id="IPR007829">
    <property type="entry name" value="TM2"/>
</dbReference>